<evidence type="ECO:0000313" key="1">
    <source>
        <dbReference type="EMBL" id="SVD53658.1"/>
    </source>
</evidence>
<accession>A0A382W699</accession>
<proteinExistence type="predicted"/>
<name>A0A382W699_9ZZZZ</name>
<gene>
    <name evidence="1" type="ORF">METZ01_LOCUS406512</name>
</gene>
<protein>
    <submittedName>
        <fullName evidence="1">Uncharacterized protein</fullName>
    </submittedName>
</protein>
<dbReference type="AlphaFoldDB" id="A0A382W699"/>
<sequence>MSGCRDCTICTRSPLVNLLLFPVRLLFGWNIGLIIGFASKNCPECGHKLDKHERREDGSFKD</sequence>
<reference evidence="1" key="1">
    <citation type="submission" date="2018-05" db="EMBL/GenBank/DDBJ databases">
        <authorList>
            <person name="Lanie J.A."/>
            <person name="Ng W.-L."/>
            <person name="Kazmierczak K.M."/>
            <person name="Andrzejewski T.M."/>
            <person name="Davidsen T.M."/>
            <person name="Wayne K.J."/>
            <person name="Tettelin H."/>
            <person name="Glass J.I."/>
            <person name="Rusch D."/>
            <person name="Podicherti R."/>
            <person name="Tsui H.-C.T."/>
            <person name="Winkler M.E."/>
        </authorList>
    </citation>
    <scope>NUCLEOTIDE SEQUENCE</scope>
</reference>
<dbReference type="EMBL" id="UINC01156950">
    <property type="protein sequence ID" value="SVD53658.1"/>
    <property type="molecule type" value="Genomic_DNA"/>
</dbReference>
<organism evidence="1">
    <name type="scientific">marine metagenome</name>
    <dbReference type="NCBI Taxonomy" id="408172"/>
    <lineage>
        <taxon>unclassified sequences</taxon>
        <taxon>metagenomes</taxon>
        <taxon>ecological metagenomes</taxon>
    </lineage>
</organism>